<name>A0A9R1RT43_TRITD</name>
<keyword evidence="5" id="KW-0418">Kinase</keyword>
<dbReference type="InterPro" id="IPR000719">
    <property type="entry name" value="Prot_kinase_dom"/>
</dbReference>
<dbReference type="InterPro" id="IPR011009">
    <property type="entry name" value="Kinase-like_dom_sf"/>
</dbReference>
<evidence type="ECO:0008006" key="15">
    <source>
        <dbReference type="Google" id="ProtNLM"/>
    </source>
</evidence>
<keyword evidence="8" id="KW-0325">Glycoprotein</keyword>
<dbReference type="Pfam" id="PF08276">
    <property type="entry name" value="PAN_2"/>
    <property type="match status" value="1"/>
</dbReference>
<evidence type="ECO:0000256" key="7">
    <source>
        <dbReference type="ARBA" id="ARBA00023157"/>
    </source>
</evidence>
<proteinExistence type="inferred from homology"/>
<keyword evidence="7" id="KW-1015">Disulfide bond</keyword>
<evidence type="ECO:0000256" key="6">
    <source>
        <dbReference type="ARBA" id="ARBA00022840"/>
    </source>
</evidence>
<dbReference type="Pfam" id="PF07714">
    <property type="entry name" value="PK_Tyr_Ser-Thr"/>
    <property type="match status" value="1"/>
</dbReference>
<dbReference type="InterPro" id="IPR003609">
    <property type="entry name" value="Pan_app"/>
</dbReference>
<comment type="similarity">
    <text evidence="10">Belongs to the protein kinase superfamily.</text>
</comment>
<dbReference type="GO" id="GO:0004674">
    <property type="term" value="F:protein serine/threonine kinase activity"/>
    <property type="evidence" value="ECO:0007669"/>
    <property type="project" value="UniProtKB-KW"/>
</dbReference>
<gene>
    <name evidence="13" type="ORF">TRITD_2Bv1G229620</name>
</gene>
<dbReference type="PROSITE" id="PS00107">
    <property type="entry name" value="PROTEIN_KINASE_ATP"/>
    <property type="match status" value="1"/>
</dbReference>
<keyword evidence="6 9" id="KW-0067">ATP-binding</keyword>
<feature type="domain" description="Apple" evidence="12">
    <location>
        <begin position="1"/>
        <end position="73"/>
    </location>
</feature>
<dbReference type="SUPFAM" id="SSF56112">
    <property type="entry name" value="Protein kinase-like (PK-like)"/>
    <property type="match status" value="1"/>
</dbReference>
<evidence type="ECO:0000256" key="10">
    <source>
        <dbReference type="RuleBase" id="RU000304"/>
    </source>
</evidence>
<feature type="binding site" evidence="9">
    <location>
        <position position="150"/>
    </location>
    <ligand>
        <name>ATP</name>
        <dbReference type="ChEBI" id="CHEBI:30616"/>
    </ligand>
</feature>
<dbReference type="Gramene" id="TRITD2Bv1G229620.2">
    <property type="protein sequence ID" value="TRITD2Bv1G229620.2"/>
    <property type="gene ID" value="TRITD2Bv1G229620"/>
</dbReference>
<evidence type="ECO:0000256" key="3">
    <source>
        <dbReference type="ARBA" id="ARBA00022729"/>
    </source>
</evidence>
<evidence type="ECO:0000313" key="14">
    <source>
        <dbReference type="Proteomes" id="UP000324705"/>
    </source>
</evidence>
<dbReference type="PANTHER" id="PTHR27002:SF1045">
    <property type="entry name" value="RECEPTOR-LIKE SERINE_THREONINE-PROTEIN KINASE"/>
    <property type="match status" value="1"/>
</dbReference>
<evidence type="ECO:0000259" key="12">
    <source>
        <dbReference type="PROSITE" id="PS50948"/>
    </source>
</evidence>
<evidence type="ECO:0000256" key="4">
    <source>
        <dbReference type="ARBA" id="ARBA00022741"/>
    </source>
</evidence>
<dbReference type="EMBL" id="LT934114">
    <property type="protein sequence ID" value="VAH52466.1"/>
    <property type="molecule type" value="Genomic_DNA"/>
</dbReference>
<feature type="domain" description="Protein kinase" evidence="11">
    <location>
        <begin position="122"/>
        <end position="400"/>
    </location>
</feature>
<dbReference type="PROSITE" id="PS50948">
    <property type="entry name" value="PAN"/>
    <property type="match status" value="1"/>
</dbReference>
<dbReference type="InterPro" id="IPR017441">
    <property type="entry name" value="Protein_kinase_ATP_BS"/>
</dbReference>
<dbReference type="Gene3D" id="1.10.510.10">
    <property type="entry name" value="Transferase(Phosphotransferase) domain 1"/>
    <property type="match status" value="1"/>
</dbReference>
<sequence>MKAPDKFLHVLNRSFDECTTDCSNNCSCTAYAYTNLSSNGATADQSRCLLWTGELVDTGKYSNYDDNLYLRLANFPASKPKKYGIHNGAMLGYLSSSNEIGGEHVDFPFVSFEDISTATDNFSDSKQIGSGGFGKVYKGILQGDNEVAIKRLSKGSGQGIQEFRNEIILIAKLQHKNLVRLLGCCIFGDERLLIYEYLPNKSLDAFLFDDTRQYVLDWPTRFQIIKGVARGLLYLHQDSRLTIIHRDLKPSNILLDSEMTPKISDFGMARIFGGNKQEAKTTRVVGTYGYMSPEYVMGGAFSVKSDTYSFGVLLLEIVSGLKITSPQLVENFVSLTTYAWRLWADGKARELVHSSFVEDCSLNEVVRCIQVCLLCVQDRPDDRPLMSSVTFMLENESASLPAPKQPAYLGLQNFESEESRENSMNTVSITAVEGR</sequence>
<dbReference type="SMART" id="SM00220">
    <property type="entry name" value="S_TKc"/>
    <property type="match status" value="1"/>
</dbReference>
<dbReference type="InterPro" id="IPR008271">
    <property type="entry name" value="Ser/Thr_kinase_AS"/>
</dbReference>
<keyword evidence="1 10" id="KW-0723">Serine/threonine-protein kinase</keyword>
<evidence type="ECO:0000259" key="11">
    <source>
        <dbReference type="PROSITE" id="PS50011"/>
    </source>
</evidence>
<dbReference type="FunFam" id="3.30.200.20:FF:000402">
    <property type="entry name" value="Serine/threonine-protein kinase"/>
    <property type="match status" value="1"/>
</dbReference>
<dbReference type="AlphaFoldDB" id="A0A9R1RT43"/>
<keyword evidence="3" id="KW-0732">Signal</keyword>
<keyword evidence="4 9" id="KW-0547">Nucleotide-binding</keyword>
<dbReference type="PROSITE" id="PS50011">
    <property type="entry name" value="PROTEIN_KINASE_DOM"/>
    <property type="match status" value="1"/>
</dbReference>
<dbReference type="PANTHER" id="PTHR27002">
    <property type="entry name" value="RECEPTOR-LIKE SERINE/THREONINE-PROTEIN KINASE SD1-8"/>
    <property type="match status" value="1"/>
</dbReference>
<evidence type="ECO:0000256" key="9">
    <source>
        <dbReference type="PROSITE-ProRule" id="PRU10141"/>
    </source>
</evidence>
<protein>
    <recommendedName>
        <fullName evidence="15">Serine/threonine-protein kinase</fullName>
    </recommendedName>
</protein>
<dbReference type="CDD" id="cd01098">
    <property type="entry name" value="PAN_AP_plant"/>
    <property type="match status" value="1"/>
</dbReference>
<dbReference type="GO" id="GO:0005886">
    <property type="term" value="C:plasma membrane"/>
    <property type="evidence" value="ECO:0007669"/>
    <property type="project" value="TreeGrafter"/>
</dbReference>
<keyword evidence="14" id="KW-1185">Reference proteome</keyword>
<dbReference type="FunFam" id="1.10.510.10:FF:000060">
    <property type="entry name" value="G-type lectin S-receptor-like serine/threonine-protein kinase"/>
    <property type="match status" value="1"/>
</dbReference>
<organism evidence="13 14">
    <name type="scientific">Triticum turgidum subsp. durum</name>
    <name type="common">Durum wheat</name>
    <name type="synonym">Triticum durum</name>
    <dbReference type="NCBI Taxonomy" id="4567"/>
    <lineage>
        <taxon>Eukaryota</taxon>
        <taxon>Viridiplantae</taxon>
        <taxon>Streptophyta</taxon>
        <taxon>Embryophyta</taxon>
        <taxon>Tracheophyta</taxon>
        <taxon>Spermatophyta</taxon>
        <taxon>Magnoliopsida</taxon>
        <taxon>Liliopsida</taxon>
        <taxon>Poales</taxon>
        <taxon>Poaceae</taxon>
        <taxon>BOP clade</taxon>
        <taxon>Pooideae</taxon>
        <taxon>Triticodae</taxon>
        <taxon>Triticeae</taxon>
        <taxon>Triticinae</taxon>
        <taxon>Triticum</taxon>
    </lineage>
</organism>
<accession>A0A9R1RT43</accession>
<keyword evidence="2" id="KW-0808">Transferase</keyword>
<evidence type="ECO:0000256" key="1">
    <source>
        <dbReference type="ARBA" id="ARBA00022527"/>
    </source>
</evidence>
<dbReference type="CDD" id="cd14066">
    <property type="entry name" value="STKc_IRAK"/>
    <property type="match status" value="1"/>
</dbReference>
<dbReference type="InterPro" id="IPR001245">
    <property type="entry name" value="Ser-Thr/Tyr_kinase_cat_dom"/>
</dbReference>
<evidence type="ECO:0000256" key="2">
    <source>
        <dbReference type="ARBA" id="ARBA00022679"/>
    </source>
</evidence>
<evidence type="ECO:0000256" key="5">
    <source>
        <dbReference type="ARBA" id="ARBA00022777"/>
    </source>
</evidence>
<reference evidence="13 14" key="1">
    <citation type="submission" date="2017-09" db="EMBL/GenBank/DDBJ databases">
        <authorList>
            <consortium name="International Durum Wheat Genome Sequencing Consortium (IDWGSC)"/>
            <person name="Milanesi L."/>
        </authorList>
    </citation>
    <scope>NUCLEOTIDE SEQUENCE [LARGE SCALE GENOMIC DNA]</scope>
    <source>
        <strain evidence="14">cv. Svevo</strain>
    </source>
</reference>
<dbReference type="Proteomes" id="UP000324705">
    <property type="component" value="Chromosome 2B"/>
</dbReference>
<evidence type="ECO:0000256" key="8">
    <source>
        <dbReference type="ARBA" id="ARBA00023180"/>
    </source>
</evidence>
<evidence type="ECO:0000313" key="13">
    <source>
        <dbReference type="EMBL" id="VAH52466.1"/>
    </source>
</evidence>
<dbReference type="Gene3D" id="3.30.200.20">
    <property type="entry name" value="Phosphorylase Kinase, domain 1"/>
    <property type="match status" value="1"/>
</dbReference>
<dbReference type="PROSITE" id="PS00108">
    <property type="entry name" value="PROTEIN_KINASE_ST"/>
    <property type="match status" value="1"/>
</dbReference>
<dbReference type="GO" id="GO:0005524">
    <property type="term" value="F:ATP binding"/>
    <property type="evidence" value="ECO:0007669"/>
    <property type="project" value="UniProtKB-UniRule"/>
</dbReference>